<proteinExistence type="predicted"/>
<dbReference type="Proteomes" id="UP000798662">
    <property type="component" value="Chromosome 1"/>
</dbReference>
<gene>
    <name evidence="1" type="ORF">I4F81_002810</name>
</gene>
<reference evidence="1" key="1">
    <citation type="submission" date="2019-11" db="EMBL/GenBank/DDBJ databases">
        <title>Nori genome reveals adaptations in red seaweeds to the harsh intertidal environment.</title>
        <authorList>
            <person name="Wang D."/>
            <person name="Mao Y."/>
        </authorList>
    </citation>
    <scope>NUCLEOTIDE SEQUENCE</scope>
    <source>
        <tissue evidence="1">Gametophyte</tissue>
    </source>
</reference>
<sequence length="538" mass="57953">MSRPRVAYFLDTDIGGFYYAQHHPMKPHRLSMTYNLCLAYGLYREMEVYRPRAATSTELTTFHTDDYISFLRTVTPDNASEHARALARYNVGRTADDCPLFDGLYDFCALTTGGSIDGAKKLAGGTADIAINWAGGLHHAKKSEASGFCYVNDIVLAILELLTRFPRVLYIDIDVHHGDGVEEAFYTTDRVMTVSLHKFGDAFFPGTGDVFDTGAGDGANYAVNFPLRDGIDDASYERVFRPVLQKVFEVFRPSAVVLQCGADSLANDRLGCFNLTLRGHAACVEYVKSFNVPTLVLGGGGYNIRSVARCWTYETAVCLGTDIDPRIPYNDYWEYYAPDFELHIAPGTIENKNDREYLDKVKVKVLEGLRSIAAAPGVQMAELPPAGELPPAPEVTGENKEPSGRRAEARNEFFLGDNDVVMGGSNRGTTPKSSSSKTPSKSAAPKPAATKTATPKPSTTKTAAPKPGAARGVPLRIVSPKTPAGAPRMLLKPTAPRAASPTPVPVPNGASSIASAGLPPPTPAPVRRPPGPPTPSVP</sequence>
<keyword evidence="2" id="KW-1185">Reference proteome</keyword>
<protein>
    <submittedName>
        <fullName evidence="1">Uncharacterized protein</fullName>
    </submittedName>
</protein>
<dbReference type="EMBL" id="CM020618">
    <property type="protein sequence ID" value="KAK1860221.1"/>
    <property type="molecule type" value="Genomic_DNA"/>
</dbReference>
<name>A0ACC3BQG0_PYRYE</name>
<organism evidence="1 2">
    <name type="scientific">Pyropia yezoensis</name>
    <name type="common">Susabi-nori</name>
    <name type="synonym">Porphyra yezoensis</name>
    <dbReference type="NCBI Taxonomy" id="2788"/>
    <lineage>
        <taxon>Eukaryota</taxon>
        <taxon>Rhodophyta</taxon>
        <taxon>Bangiophyceae</taxon>
        <taxon>Bangiales</taxon>
        <taxon>Bangiaceae</taxon>
        <taxon>Pyropia</taxon>
    </lineage>
</organism>
<evidence type="ECO:0000313" key="2">
    <source>
        <dbReference type="Proteomes" id="UP000798662"/>
    </source>
</evidence>
<accession>A0ACC3BQG0</accession>
<comment type="caution">
    <text evidence="1">The sequence shown here is derived from an EMBL/GenBank/DDBJ whole genome shotgun (WGS) entry which is preliminary data.</text>
</comment>
<evidence type="ECO:0000313" key="1">
    <source>
        <dbReference type="EMBL" id="KAK1860221.1"/>
    </source>
</evidence>